<comment type="caution">
    <text evidence="2">The sequence shown here is derived from an EMBL/GenBank/DDBJ whole genome shotgun (WGS) entry which is preliminary data.</text>
</comment>
<evidence type="ECO:0000259" key="1">
    <source>
        <dbReference type="Pfam" id="PF01636"/>
    </source>
</evidence>
<feature type="domain" description="Aminoglycoside phosphotransferase" evidence="1">
    <location>
        <begin position="34"/>
        <end position="228"/>
    </location>
</feature>
<dbReference type="Pfam" id="PF01636">
    <property type="entry name" value="APH"/>
    <property type="match status" value="1"/>
</dbReference>
<evidence type="ECO:0000313" key="2">
    <source>
        <dbReference type="EMBL" id="KNX42819.1"/>
    </source>
</evidence>
<dbReference type="GO" id="GO:0016740">
    <property type="term" value="F:transferase activity"/>
    <property type="evidence" value="ECO:0007669"/>
    <property type="project" value="UniProtKB-KW"/>
</dbReference>
<reference evidence="3" key="1">
    <citation type="submission" date="2015-07" db="EMBL/GenBank/DDBJ databases">
        <title>Draft Genome Sequence of Roseovarius tolerans EL-164, a producer of N-Acylated Alanine Methyl Esters (NAMEs).</title>
        <authorList>
            <person name="Voget S."/>
            <person name="Bruns H."/>
            <person name="Wagner-Doebler I."/>
            <person name="Schulz S."/>
            <person name="Daniel R."/>
        </authorList>
    </citation>
    <scope>NUCLEOTIDE SEQUENCE [LARGE SCALE GENOMIC DNA]</scope>
    <source>
        <strain evidence="3">EL-164</strain>
    </source>
</reference>
<keyword evidence="3" id="KW-1185">Reference proteome</keyword>
<name>A0A0L6CYH4_9RHOB</name>
<accession>A0A0L6CYH4</accession>
<proteinExistence type="predicted"/>
<dbReference type="AlphaFoldDB" id="A0A0L6CYH4"/>
<dbReference type="InterPro" id="IPR002575">
    <property type="entry name" value="Aminoglycoside_PTrfase"/>
</dbReference>
<dbReference type="EMBL" id="LGVV01000005">
    <property type="protein sequence ID" value="KNX42819.1"/>
    <property type="molecule type" value="Genomic_DNA"/>
</dbReference>
<keyword evidence="2" id="KW-0808">Transferase</keyword>
<gene>
    <name evidence="2" type="ORF">ROTO_06690</name>
</gene>
<dbReference type="SUPFAM" id="SSF56112">
    <property type="entry name" value="Protein kinase-like (PK-like)"/>
    <property type="match status" value="1"/>
</dbReference>
<dbReference type="Gene3D" id="3.90.1200.10">
    <property type="match status" value="1"/>
</dbReference>
<evidence type="ECO:0000313" key="3">
    <source>
        <dbReference type="Proteomes" id="UP000037046"/>
    </source>
</evidence>
<dbReference type="InterPro" id="IPR011009">
    <property type="entry name" value="Kinase-like_dom_sf"/>
</dbReference>
<organism evidence="2 3">
    <name type="scientific">Roseovarius tolerans</name>
    <dbReference type="NCBI Taxonomy" id="74031"/>
    <lineage>
        <taxon>Bacteria</taxon>
        <taxon>Pseudomonadati</taxon>
        <taxon>Pseudomonadota</taxon>
        <taxon>Alphaproteobacteria</taxon>
        <taxon>Rhodobacterales</taxon>
        <taxon>Roseobacteraceae</taxon>
        <taxon>Roseovarius</taxon>
    </lineage>
</organism>
<protein>
    <submittedName>
        <fullName evidence="2">Phosphotransferase enzyme family protein</fullName>
    </submittedName>
</protein>
<dbReference type="Proteomes" id="UP000037046">
    <property type="component" value="Unassembled WGS sequence"/>
</dbReference>
<sequence>MAVQARLAEARATEPALEEACIEEVLRIVPGKRAVLAGLWQERPAIFRIVEPTEIEWQAREWREVSRIWPHMQGVRYRVAEPLAYLPEVGIMVVERVPGTPLLEHLWSAPAESRAALMPRAAAWLRRYTDVTEAWRATNPAGWLARAERAAAAQPFARLRGIEADILMQLQRLAAMLDGAEWRIAICHGDFHPNNLVLDGERLTGIDLGASSRMPVTKDIARFLAHMGRRGMLPSGQRYLGVDAQGIEAFVDTFALTEMERTRTLPFFLGIEALIRVENRQMKNGRIRHAQEMYAALRDDLAALTA</sequence>
<dbReference type="STRING" id="74031.SAMN04488077_102249"/>
<dbReference type="PATRIC" id="fig|74031.6.peg.688"/>